<protein>
    <recommendedName>
        <fullName evidence="4">Glucose-repressible protein</fullName>
    </recommendedName>
</protein>
<dbReference type="AlphaFoldDB" id="A0AA39QVF2"/>
<reference evidence="2" key="1">
    <citation type="submission" date="2023-03" db="EMBL/GenBank/DDBJ databases">
        <title>Complete genome of Cladonia borealis.</title>
        <authorList>
            <person name="Park H."/>
        </authorList>
    </citation>
    <scope>NUCLEOTIDE SEQUENCE</scope>
    <source>
        <strain evidence="2">ANT050790</strain>
    </source>
</reference>
<feature type="compositionally biased region" description="Polar residues" evidence="1">
    <location>
        <begin position="39"/>
        <end position="49"/>
    </location>
</feature>
<evidence type="ECO:0000313" key="3">
    <source>
        <dbReference type="Proteomes" id="UP001166286"/>
    </source>
</evidence>
<feature type="region of interest" description="Disordered" evidence="1">
    <location>
        <begin position="39"/>
        <end position="93"/>
    </location>
</feature>
<dbReference type="Pfam" id="PF11034">
    <property type="entry name" value="Grg1"/>
    <property type="match status" value="1"/>
</dbReference>
<dbReference type="PANTHER" id="PTHR38789">
    <property type="entry name" value="REPRESSIBLE PROTEIN GRG1, PUTATIVE (AFU_ORTHOLOGUE AFUA_5G14210)-RELATED"/>
    <property type="match status" value="1"/>
</dbReference>
<evidence type="ECO:0000256" key="1">
    <source>
        <dbReference type="SAM" id="MobiDB-lite"/>
    </source>
</evidence>
<proteinExistence type="predicted"/>
<sequence length="93" mass="9716">METIKYATSLPCPCPTLLPAASLTAHSIRNTINQASENIQGAASGASKQSNEEIAKGHTNAGASTRMTAAKDALSDKVDESKHNTKADVYANK</sequence>
<comment type="caution">
    <text evidence="2">The sequence shown here is derived from an EMBL/GenBank/DDBJ whole genome shotgun (WGS) entry which is preliminary data.</text>
</comment>
<name>A0AA39QVF2_9LECA</name>
<dbReference type="EMBL" id="JAFEKC020000020">
    <property type="protein sequence ID" value="KAK0508581.1"/>
    <property type="molecule type" value="Genomic_DNA"/>
</dbReference>
<evidence type="ECO:0008006" key="4">
    <source>
        <dbReference type="Google" id="ProtNLM"/>
    </source>
</evidence>
<organism evidence="2 3">
    <name type="scientific">Cladonia borealis</name>
    <dbReference type="NCBI Taxonomy" id="184061"/>
    <lineage>
        <taxon>Eukaryota</taxon>
        <taxon>Fungi</taxon>
        <taxon>Dikarya</taxon>
        <taxon>Ascomycota</taxon>
        <taxon>Pezizomycotina</taxon>
        <taxon>Lecanoromycetes</taxon>
        <taxon>OSLEUM clade</taxon>
        <taxon>Lecanoromycetidae</taxon>
        <taxon>Lecanorales</taxon>
        <taxon>Lecanorineae</taxon>
        <taxon>Cladoniaceae</taxon>
        <taxon>Cladonia</taxon>
    </lineage>
</organism>
<dbReference type="Proteomes" id="UP001166286">
    <property type="component" value="Unassembled WGS sequence"/>
</dbReference>
<feature type="compositionally biased region" description="Basic and acidic residues" evidence="1">
    <location>
        <begin position="73"/>
        <end position="86"/>
    </location>
</feature>
<accession>A0AA39QVF2</accession>
<gene>
    <name evidence="2" type="ORF">JMJ35_008857</name>
</gene>
<dbReference type="InterPro" id="IPR020100">
    <property type="entry name" value="Glc-repressible_Grg1"/>
</dbReference>
<dbReference type="PANTHER" id="PTHR38789:SF1">
    <property type="entry name" value="GLUCOSE-REPRESSIBLE GENE PROTEIN-RELATED"/>
    <property type="match status" value="1"/>
</dbReference>
<keyword evidence="3" id="KW-1185">Reference proteome</keyword>
<evidence type="ECO:0000313" key="2">
    <source>
        <dbReference type="EMBL" id="KAK0508581.1"/>
    </source>
</evidence>